<name>A0A7J5YN03_DISMA</name>
<evidence type="ECO:0000313" key="11">
    <source>
        <dbReference type="Proteomes" id="UP000518266"/>
    </source>
</evidence>
<dbReference type="PANTHER" id="PTHR23063:SF37">
    <property type="entry name" value="GLYCEROL-3-PHOSPHATE ACYLTRANSFERASE 4"/>
    <property type="match status" value="1"/>
</dbReference>
<proteinExistence type="inferred from homology"/>
<reference evidence="10 11" key="1">
    <citation type="submission" date="2020-03" db="EMBL/GenBank/DDBJ databases">
        <title>Dissostichus mawsoni Genome sequencing and assembly.</title>
        <authorList>
            <person name="Park H."/>
        </authorList>
    </citation>
    <scope>NUCLEOTIDE SEQUENCE [LARGE SCALE GENOMIC DNA]</scope>
    <source>
        <strain evidence="10">DM0001</strain>
        <tissue evidence="10">Muscle</tissue>
    </source>
</reference>
<dbReference type="GO" id="GO:0005783">
    <property type="term" value="C:endoplasmic reticulum"/>
    <property type="evidence" value="ECO:0007669"/>
    <property type="project" value="TreeGrafter"/>
</dbReference>
<dbReference type="PANTHER" id="PTHR23063">
    <property type="entry name" value="PHOSPHOLIPID ACYLTRANSFERASE"/>
    <property type="match status" value="1"/>
</dbReference>
<dbReference type="AlphaFoldDB" id="A0A7J5YN03"/>
<comment type="similarity">
    <text evidence="2">Belongs to the 1-acyl-sn-glycerol-3-phosphate acyltransferase family.</text>
</comment>
<keyword evidence="5" id="KW-1133">Transmembrane helix</keyword>
<comment type="subcellular location">
    <subcellularLocation>
        <location evidence="1">Membrane</location>
    </subcellularLocation>
</comment>
<evidence type="ECO:0000313" key="10">
    <source>
        <dbReference type="EMBL" id="KAF3850770.1"/>
    </source>
</evidence>
<evidence type="ECO:0000256" key="7">
    <source>
        <dbReference type="ARBA" id="ARBA00023136"/>
    </source>
</evidence>
<evidence type="ECO:0000256" key="8">
    <source>
        <dbReference type="ARBA" id="ARBA00023315"/>
    </source>
</evidence>
<evidence type="ECO:0000256" key="6">
    <source>
        <dbReference type="ARBA" id="ARBA00023098"/>
    </source>
</evidence>
<feature type="domain" description="Phospholipid/glycerol acyltransferase" evidence="9">
    <location>
        <begin position="8"/>
        <end position="55"/>
    </location>
</feature>
<comment type="caution">
    <text evidence="10">The sequence shown here is derived from an EMBL/GenBank/DDBJ whole genome shotgun (WGS) entry which is preliminary data.</text>
</comment>
<dbReference type="GO" id="GO:0016020">
    <property type="term" value="C:membrane"/>
    <property type="evidence" value="ECO:0007669"/>
    <property type="project" value="UniProtKB-SubCell"/>
</dbReference>
<evidence type="ECO:0000256" key="3">
    <source>
        <dbReference type="ARBA" id="ARBA00022679"/>
    </source>
</evidence>
<dbReference type="Proteomes" id="UP000518266">
    <property type="component" value="Unassembled WGS sequence"/>
</dbReference>
<dbReference type="InterPro" id="IPR002123">
    <property type="entry name" value="Plipid/glycerol_acylTrfase"/>
</dbReference>
<evidence type="ECO:0000256" key="5">
    <source>
        <dbReference type="ARBA" id="ARBA00022989"/>
    </source>
</evidence>
<keyword evidence="8" id="KW-0012">Acyltransferase</keyword>
<gene>
    <name evidence="10" type="ORF">F7725_012542</name>
</gene>
<accession>A0A7J5YN03</accession>
<protein>
    <recommendedName>
        <fullName evidence="9">Phospholipid/glycerol acyltransferase domain-containing protein</fullName>
    </recommendedName>
</protein>
<evidence type="ECO:0000256" key="1">
    <source>
        <dbReference type="ARBA" id="ARBA00004370"/>
    </source>
</evidence>
<dbReference type="Pfam" id="PF01553">
    <property type="entry name" value="Acyltransferase"/>
    <property type="match status" value="1"/>
</dbReference>
<keyword evidence="7" id="KW-0472">Membrane</keyword>
<organism evidence="10 11">
    <name type="scientific">Dissostichus mawsoni</name>
    <name type="common">Antarctic cod</name>
    <dbReference type="NCBI Taxonomy" id="36200"/>
    <lineage>
        <taxon>Eukaryota</taxon>
        <taxon>Metazoa</taxon>
        <taxon>Chordata</taxon>
        <taxon>Craniata</taxon>
        <taxon>Vertebrata</taxon>
        <taxon>Euteleostomi</taxon>
        <taxon>Actinopterygii</taxon>
        <taxon>Neopterygii</taxon>
        <taxon>Teleostei</taxon>
        <taxon>Neoteleostei</taxon>
        <taxon>Acanthomorphata</taxon>
        <taxon>Eupercaria</taxon>
        <taxon>Perciformes</taxon>
        <taxon>Notothenioidei</taxon>
        <taxon>Nototheniidae</taxon>
        <taxon>Dissostichus</taxon>
    </lineage>
</organism>
<keyword evidence="6" id="KW-0443">Lipid metabolism</keyword>
<dbReference type="GO" id="GO:0019432">
    <property type="term" value="P:triglyceride biosynthetic process"/>
    <property type="evidence" value="ECO:0007669"/>
    <property type="project" value="TreeGrafter"/>
</dbReference>
<keyword evidence="4" id="KW-0812">Transmembrane</keyword>
<dbReference type="OrthoDB" id="10051137at2759"/>
<sequence length="72" mass="7859">MFLPFYSENKPKKGGICVANHTSPIDVIILASDGCYAMVGQIHGGLMGLFRDLWSRPARTFGSNAQKSKTDI</sequence>
<keyword evidence="11" id="KW-1185">Reference proteome</keyword>
<evidence type="ECO:0000256" key="2">
    <source>
        <dbReference type="ARBA" id="ARBA00008655"/>
    </source>
</evidence>
<evidence type="ECO:0000256" key="4">
    <source>
        <dbReference type="ARBA" id="ARBA00022692"/>
    </source>
</evidence>
<dbReference type="GO" id="GO:0004366">
    <property type="term" value="F:glycerol-3-phosphate O-acyltransferase activity"/>
    <property type="evidence" value="ECO:0007669"/>
    <property type="project" value="TreeGrafter"/>
</dbReference>
<keyword evidence="3" id="KW-0808">Transferase</keyword>
<dbReference type="EMBL" id="JAAKFY010000010">
    <property type="protein sequence ID" value="KAF3850770.1"/>
    <property type="molecule type" value="Genomic_DNA"/>
</dbReference>
<evidence type="ECO:0000259" key="9">
    <source>
        <dbReference type="Pfam" id="PF01553"/>
    </source>
</evidence>